<proteinExistence type="predicted"/>
<dbReference type="AlphaFoldDB" id="A0A4Z1G376"/>
<dbReference type="Proteomes" id="UP000297910">
    <property type="component" value="Unassembled WGS sequence"/>
</dbReference>
<accession>A0A4Z1G376</accession>
<name>A0A4Z1G376_9HELO</name>
<protein>
    <submittedName>
        <fullName evidence="1">Uncharacterized protein</fullName>
    </submittedName>
</protein>
<dbReference type="EMBL" id="PQXI01000022">
    <property type="protein sequence ID" value="TGO28853.1"/>
    <property type="molecule type" value="Genomic_DNA"/>
</dbReference>
<sequence>MEGEYKDLVFHPSDTDTHQKQQLRLKYRTYAYQDICPNVTPVVLILGTDKSESKDTIQGYNNKIHFKTKNKPLYAC</sequence>
<gene>
    <name evidence="1" type="ORF">BPAE_0022g00430</name>
</gene>
<reference evidence="1 2" key="1">
    <citation type="submission" date="2017-12" db="EMBL/GenBank/DDBJ databases">
        <title>Comparative genomics of Botrytis spp.</title>
        <authorList>
            <person name="Valero-Jimenez C.A."/>
            <person name="Tapia P."/>
            <person name="Veloso J."/>
            <person name="Silva-Moreno E."/>
            <person name="Staats M."/>
            <person name="Valdes J.H."/>
            <person name="Van Kan J.A.L."/>
        </authorList>
    </citation>
    <scope>NUCLEOTIDE SEQUENCE [LARGE SCALE GENOMIC DNA]</scope>
    <source>
        <strain evidence="1 2">Bp0003</strain>
    </source>
</reference>
<evidence type="ECO:0000313" key="2">
    <source>
        <dbReference type="Proteomes" id="UP000297910"/>
    </source>
</evidence>
<keyword evidence="2" id="KW-1185">Reference proteome</keyword>
<comment type="caution">
    <text evidence="1">The sequence shown here is derived from an EMBL/GenBank/DDBJ whole genome shotgun (WGS) entry which is preliminary data.</text>
</comment>
<evidence type="ECO:0000313" key="1">
    <source>
        <dbReference type="EMBL" id="TGO28853.1"/>
    </source>
</evidence>
<organism evidence="1 2">
    <name type="scientific">Botrytis paeoniae</name>
    <dbReference type="NCBI Taxonomy" id="278948"/>
    <lineage>
        <taxon>Eukaryota</taxon>
        <taxon>Fungi</taxon>
        <taxon>Dikarya</taxon>
        <taxon>Ascomycota</taxon>
        <taxon>Pezizomycotina</taxon>
        <taxon>Leotiomycetes</taxon>
        <taxon>Helotiales</taxon>
        <taxon>Sclerotiniaceae</taxon>
        <taxon>Botrytis</taxon>
    </lineage>
</organism>